<organism evidence="1 2">
    <name type="scientific">Billgrantia montanilacus</name>
    <dbReference type="NCBI Taxonomy" id="2282305"/>
    <lineage>
        <taxon>Bacteria</taxon>
        <taxon>Pseudomonadati</taxon>
        <taxon>Pseudomonadota</taxon>
        <taxon>Gammaproteobacteria</taxon>
        <taxon>Oceanospirillales</taxon>
        <taxon>Halomonadaceae</taxon>
        <taxon>Billgrantia</taxon>
    </lineage>
</organism>
<dbReference type="Proteomes" id="UP000252405">
    <property type="component" value="Unassembled WGS sequence"/>
</dbReference>
<proteinExistence type="predicted"/>
<name>A0A368U5G5_9GAMM</name>
<protein>
    <submittedName>
        <fullName evidence="1">Uncharacterized protein</fullName>
    </submittedName>
</protein>
<reference evidence="1 2" key="1">
    <citation type="submission" date="2018-07" db="EMBL/GenBank/DDBJ databases">
        <title>Halomonas montanilacus sp. nov., isolated from Lake Pengyan on Tibetan Plateau.</title>
        <authorList>
            <person name="Lu H."/>
            <person name="Xing P."/>
            <person name="Wu Q."/>
        </authorList>
    </citation>
    <scope>NUCLEOTIDE SEQUENCE [LARGE SCALE GENOMIC DNA]</scope>
    <source>
        <strain evidence="1 2">PYC7W</strain>
    </source>
</reference>
<accession>A0A368U5G5</accession>
<keyword evidence="2" id="KW-1185">Reference proteome</keyword>
<dbReference type="EMBL" id="QPII01000001">
    <property type="protein sequence ID" value="RCV91687.1"/>
    <property type="molecule type" value="Genomic_DNA"/>
</dbReference>
<dbReference type="AlphaFoldDB" id="A0A368U5G5"/>
<sequence>MAVSWARCRIGCKEPFEGRQRQWPDSADVAGDVIINREQQTWRVKVVLFGTLVLSLMGGALRQADLGRCRTGGPTMASHSWRTLMSGHGQAHKVLVL</sequence>
<evidence type="ECO:0000313" key="2">
    <source>
        <dbReference type="Proteomes" id="UP000252405"/>
    </source>
</evidence>
<gene>
    <name evidence="1" type="ORF">DU505_01055</name>
</gene>
<evidence type="ECO:0000313" key="1">
    <source>
        <dbReference type="EMBL" id="RCV91687.1"/>
    </source>
</evidence>
<comment type="caution">
    <text evidence="1">The sequence shown here is derived from an EMBL/GenBank/DDBJ whole genome shotgun (WGS) entry which is preliminary data.</text>
</comment>